<dbReference type="InterPro" id="IPR050272">
    <property type="entry name" value="Isochorismatase-like_hydrls"/>
</dbReference>
<evidence type="ECO:0000256" key="1">
    <source>
        <dbReference type="ARBA" id="ARBA00022801"/>
    </source>
</evidence>
<sequence>MMNELASELPHIASDQLNGMIIPSKTCLTVVDVQKDFTAPDGLVAQYGADMTTVEPTIHRIEKLVEAARKVGVTVVHMRVVTSPETDSEAVKKLYERRGMPGGQAICRKGEGDVYYRIFPEVGDIEIPKLMFNGFHDTELESKLRKQGIDTMLFTGFTTDCCVFSTANDAFHRNFNTFIVSDACSAYEPELHLSALEIMQKNFALLIHTEDVLASWKI</sequence>
<reference evidence="4" key="1">
    <citation type="journal article" date="2011" name="J. Bacteriol.">
        <title>Genome sequences of eight morphologically diverse alphaproteobacteria.</title>
        <authorList>
            <consortium name="US DOE Joint Genome Institute"/>
            <person name="Brown P.J."/>
            <person name="Kysela D.T."/>
            <person name="Buechlein A."/>
            <person name="Hemmerich C."/>
            <person name="Brun Y.V."/>
        </authorList>
    </citation>
    <scope>NUCLEOTIDE SEQUENCE [LARGE SCALE GENOMIC DNA]</scope>
    <source>
        <strain evidence="4">ATCC 49814 / DSM 5838 / IFAM 1418</strain>
    </source>
</reference>
<dbReference type="EMBL" id="CP001678">
    <property type="protein sequence ID" value="ACT60211.1"/>
    <property type="molecule type" value="Genomic_DNA"/>
</dbReference>
<dbReference type="CDD" id="cd00431">
    <property type="entry name" value="cysteine_hydrolases"/>
    <property type="match status" value="1"/>
</dbReference>
<dbReference type="HOGENOM" id="CLU_068979_8_2_5"/>
<name>C6XP31_HIRBI</name>
<keyword evidence="1 3" id="KW-0378">Hydrolase</keyword>
<proteinExistence type="predicted"/>
<dbReference type="Pfam" id="PF00857">
    <property type="entry name" value="Isochorismatase"/>
    <property type="match status" value="1"/>
</dbReference>
<keyword evidence="4" id="KW-1185">Reference proteome</keyword>
<dbReference type="PANTHER" id="PTHR43540">
    <property type="entry name" value="PEROXYUREIDOACRYLATE/UREIDOACRYLATE AMIDOHYDROLASE-RELATED"/>
    <property type="match status" value="1"/>
</dbReference>
<dbReference type="AlphaFoldDB" id="C6XP31"/>
<dbReference type="Gene3D" id="3.40.50.850">
    <property type="entry name" value="Isochorismatase-like"/>
    <property type="match status" value="1"/>
</dbReference>
<dbReference type="RefSeq" id="WP_015828361.1">
    <property type="nucleotide sequence ID" value="NC_012982.1"/>
</dbReference>
<evidence type="ECO:0000313" key="4">
    <source>
        <dbReference type="Proteomes" id="UP000002745"/>
    </source>
</evidence>
<organism evidence="3 4">
    <name type="scientific">Hirschia baltica (strain ATCC 49814 / DSM 5838 / IFAM 1418)</name>
    <dbReference type="NCBI Taxonomy" id="582402"/>
    <lineage>
        <taxon>Bacteria</taxon>
        <taxon>Pseudomonadati</taxon>
        <taxon>Pseudomonadota</taxon>
        <taxon>Alphaproteobacteria</taxon>
        <taxon>Hyphomonadales</taxon>
        <taxon>Hyphomonadaceae</taxon>
        <taxon>Hirschia</taxon>
    </lineage>
</organism>
<dbReference type="GO" id="GO:0016787">
    <property type="term" value="F:hydrolase activity"/>
    <property type="evidence" value="ECO:0007669"/>
    <property type="project" value="UniProtKB-KW"/>
</dbReference>
<evidence type="ECO:0000259" key="2">
    <source>
        <dbReference type="Pfam" id="PF00857"/>
    </source>
</evidence>
<dbReference type="eggNOG" id="COG1335">
    <property type="taxonomic scope" value="Bacteria"/>
</dbReference>
<dbReference type="SUPFAM" id="SSF52499">
    <property type="entry name" value="Isochorismatase-like hydrolases"/>
    <property type="match status" value="1"/>
</dbReference>
<gene>
    <name evidence="3" type="ordered locus">Hbal_2536</name>
</gene>
<feature type="domain" description="Isochorismatase-like" evidence="2">
    <location>
        <begin position="26"/>
        <end position="211"/>
    </location>
</feature>
<protein>
    <submittedName>
        <fullName evidence="3">Isochorismatase hydrolase</fullName>
    </submittedName>
</protein>
<dbReference type="InterPro" id="IPR000868">
    <property type="entry name" value="Isochorismatase-like_dom"/>
</dbReference>
<dbReference type="InterPro" id="IPR036380">
    <property type="entry name" value="Isochorismatase-like_sf"/>
</dbReference>
<evidence type="ECO:0000313" key="3">
    <source>
        <dbReference type="EMBL" id="ACT60211.1"/>
    </source>
</evidence>
<dbReference type="Proteomes" id="UP000002745">
    <property type="component" value="Chromosome"/>
</dbReference>
<accession>C6XP31</accession>
<dbReference type="KEGG" id="hba:Hbal_2536"/>
<dbReference type="STRING" id="582402.Hbal_2536"/>